<feature type="compositionally biased region" description="Low complexity" evidence="1">
    <location>
        <begin position="439"/>
        <end position="450"/>
    </location>
</feature>
<dbReference type="EMBL" id="SJKA01000005">
    <property type="protein sequence ID" value="TCC33514.1"/>
    <property type="molecule type" value="Genomic_DNA"/>
</dbReference>
<protein>
    <submittedName>
        <fullName evidence="2">Uncharacterized protein</fullName>
    </submittedName>
</protein>
<comment type="caution">
    <text evidence="2">The sequence shown here is derived from an EMBL/GenBank/DDBJ whole genome shotgun (WGS) entry which is preliminary data.</text>
</comment>
<dbReference type="RefSeq" id="WP_131289021.1">
    <property type="nucleotide sequence ID" value="NZ_SJKA01000005.1"/>
</dbReference>
<reference evidence="2 3" key="1">
    <citation type="submission" date="2019-02" db="EMBL/GenBank/DDBJ databases">
        <title>Kribbella capetownensis sp. nov. and Kribbella speibonae sp. nov., isolated from soil.</title>
        <authorList>
            <person name="Curtis S.M."/>
            <person name="Norton I."/>
            <person name="Everest G.J."/>
            <person name="Meyers P.R."/>
        </authorList>
    </citation>
    <scope>NUCLEOTIDE SEQUENCE [LARGE SCALE GENOMIC DNA]</scope>
    <source>
        <strain evidence="2 3">DSM 27082</strain>
    </source>
</reference>
<accession>A0A4R0IMI5</accession>
<organism evidence="2 3">
    <name type="scientific">Kribbella sindirgiensis</name>
    <dbReference type="NCBI Taxonomy" id="1124744"/>
    <lineage>
        <taxon>Bacteria</taxon>
        <taxon>Bacillati</taxon>
        <taxon>Actinomycetota</taxon>
        <taxon>Actinomycetes</taxon>
        <taxon>Propionibacteriales</taxon>
        <taxon>Kribbellaceae</taxon>
        <taxon>Kribbella</taxon>
    </lineage>
</organism>
<sequence length="460" mass="49849">MARTDRSSLELVGRHHVLAAGFLLENGSDGLGLHVPHVELPAAQVAALVVAPGRYRGMVLAYREVVAGREPSDRFRSASSAGGLYGSEDAQTVAELDELASSNDPLEQQLTDSHFERLSENLWRYNRDDTSMTAVLRDGRLSVYWPASGYEMDDVVRGSEVDRVVQHPVYDESVEALRLDGEWMSYTLIAPSLHPVDAEMTRAATSAELGLPEIPRSVEPSGFVVGGENDTETIRGLTELNGQSVERVEAWMRPAGWDSPRDFDASQAGFLGRGDKLLATMARDNDVVRKLGLTHAELGESVRAAGFVSTRHGITDYIGAGDHRYSVQAQTSRGFQESPFRDETRGSADFQVTYERTGATVALSDLSGEMISRYGFYQGPGSPYRSAPEDIIRTFGDLAEKAGGEAEIKRIVAEVDAYHSAADAMGRAATGWEGRPTQAGAAAPSRPGSGTRRSPDVRGR</sequence>
<dbReference type="Proteomes" id="UP000292695">
    <property type="component" value="Unassembled WGS sequence"/>
</dbReference>
<evidence type="ECO:0000256" key="1">
    <source>
        <dbReference type="SAM" id="MobiDB-lite"/>
    </source>
</evidence>
<evidence type="ECO:0000313" key="3">
    <source>
        <dbReference type="Proteomes" id="UP000292695"/>
    </source>
</evidence>
<feature type="region of interest" description="Disordered" evidence="1">
    <location>
        <begin position="429"/>
        <end position="460"/>
    </location>
</feature>
<proteinExistence type="predicted"/>
<dbReference type="OrthoDB" id="279123at2"/>
<evidence type="ECO:0000313" key="2">
    <source>
        <dbReference type="EMBL" id="TCC33514.1"/>
    </source>
</evidence>
<keyword evidence="3" id="KW-1185">Reference proteome</keyword>
<name>A0A4R0IMI5_9ACTN</name>
<gene>
    <name evidence="2" type="ORF">E0H50_16215</name>
</gene>
<dbReference type="AlphaFoldDB" id="A0A4R0IMI5"/>